<accession>A0AAV4S0T4</accession>
<protein>
    <submittedName>
        <fullName evidence="1">Uncharacterized protein</fullName>
    </submittedName>
</protein>
<dbReference type="AlphaFoldDB" id="A0AAV4S0T4"/>
<keyword evidence="2" id="KW-1185">Reference proteome</keyword>
<reference evidence="1 2" key="1">
    <citation type="submission" date="2021-06" db="EMBL/GenBank/DDBJ databases">
        <title>Caerostris darwini draft genome.</title>
        <authorList>
            <person name="Kono N."/>
            <person name="Arakawa K."/>
        </authorList>
    </citation>
    <scope>NUCLEOTIDE SEQUENCE [LARGE SCALE GENOMIC DNA]</scope>
</reference>
<gene>
    <name evidence="1" type="ORF">CDAR_54721</name>
</gene>
<sequence length="111" mass="12247">MQVTGSTLHLREEIYLFLLVASGFRGKQAGNAPKQKAIFHTTHTPRKCLSPISQQPHITPNTLSQHLLESGPEYTNSILLQLKMFPVLLPKLRLGLIPTHLARELCAGKGG</sequence>
<proteinExistence type="predicted"/>
<organism evidence="1 2">
    <name type="scientific">Caerostris darwini</name>
    <dbReference type="NCBI Taxonomy" id="1538125"/>
    <lineage>
        <taxon>Eukaryota</taxon>
        <taxon>Metazoa</taxon>
        <taxon>Ecdysozoa</taxon>
        <taxon>Arthropoda</taxon>
        <taxon>Chelicerata</taxon>
        <taxon>Arachnida</taxon>
        <taxon>Araneae</taxon>
        <taxon>Araneomorphae</taxon>
        <taxon>Entelegynae</taxon>
        <taxon>Araneoidea</taxon>
        <taxon>Araneidae</taxon>
        <taxon>Caerostris</taxon>
    </lineage>
</organism>
<comment type="caution">
    <text evidence="1">The sequence shown here is derived from an EMBL/GenBank/DDBJ whole genome shotgun (WGS) entry which is preliminary data.</text>
</comment>
<evidence type="ECO:0000313" key="1">
    <source>
        <dbReference type="EMBL" id="GIY27232.1"/>
    </source>
</evidence>
<dbReference type="Proteomes" id="UP001054837">
    <property type="component" value="Unassembled WGS sequence"/>
</dbReference>
<name>A0AAV4S0T4_9ARAC</name>
<dbReference type="EMBL" id="BPLQ01007034">
    <property type="protein sequence ID" value="GIY27232.1"/>
    <property type="molecule type" value="Genomic_DNA"/>
</dbReference>
<evidence type="ECO:0000313" key="2">
    <source>
        <dbReference type="Proteomes" id="UP001054837"/>
    </source>
</evidence>